<dbReference type="Proteomes" id="UP000752013">
    <property type="component" value="Unassembled WGS sequence"/>
</dbReference>
<name>A0A968GAM9_9SPIO</name>
<protein>
    <submittedName>
        <fullName evidence="2">Uncharacterized protein</fullName>
    </submittedName>
</protein>
<reference evidence="2" key="1">
    <citation type="submission" date="2020-03" db="EMBL/GenBank/DDBJ databases">
        <title>Spirochaetal bacteria isolated from arthropods constitute a novel genus Entomospira genus novum within the order Spirochaetales.</title>
        <authorList>
            <person name="Grana-Miraglia L."/>
            <person name="Sikutova S."/>
            <person name="Fingerle V."/>
            <person name="Sing A."/>
            <person name="Castillo-Ramirez S."/>
            <person name="Margos G."/>
            <person name="Rudolf I."/>
        </authorList>
    </citation>
    <scope>NUCLEOTIDE SEQUENCE</scope>
    <source>
        <strain evidence="2">BR208</strain>
    </source>
</reference>
<feature type="transmembrane region" description="Helical" evidence="1">
    <location>
        <begin position="328"/>
        <end position="348"/>
    </location>
</feature>
<feature type="transmembrane region" description="Helical" evidence="1">
    <location>
        <begin position="150"/>
        <end position="174"/>
    </location>
</feature>
<keyword evidence="1" id="KW-0812">Transmembrane</keyword>
<evidence type="ECO:0000313" key="2">
    <source>
        <dbReference type="EMBL" id="NIZ46387.1"/>
    </source>
</evidence>
<feature type="transmembrane region" description="Helical" evidence="1">
    <location>
        <begin position="690"/>
        <end position="714"/>
    </location>
</feature>
<keyword evidence="1" id="KW-0472">Membrane</keyword>
<accession>A0A968GAM9</accession>
<evidence type="ECO:0000256" key="1">
    <source>
        <dbReference type="SAM" id="Phobius"/>
    </source>
</evidence>
<feature type="transmembrane region" description="Helical" evidence="1">
    <location>
        <begin position="110"/>
        <end position="129"/>
    </location>
</feature>
<dbReference type="AlphaFoldDB" id="A0A968GAM9"/>
<feature type="transmembrane region" description="Helical" evidence="1">
    <location>
        <begin position="83"/>
        <end position="104"/>
    </location>
</feature>
<keyword evidence="3" id="KW-1185">Reference proteome</keyword>
<dbReference type="RefSeq" id="WP_167702856.1">
    <property type="nucleotide sequence ID" value="NZ_CP118168.1"/>
</dbReference>
<evidence type="ECO:0000313" key="3">
    <source>
        <dbReference type="Proteomes" id="UP000752013"/>
    </source>
</evidence>
<dbReference type="EMBL" id="JAATLK010000001">
    <property type="protein sequence ID" value="NIZ46387.1"/>
    <property type="molecule type" value="Genomic_DNA"/>
</dbReference>
<feature type="transmembrane region" description="Helical" evidence="1">
    <location>
        <begin position="666"/>
        <end position="684"/>
    </location>
</feature>
<feature type="transmembrane region" description="Helical" evidence="1">
    <location>
        <begin position="360"/>
        <end position="378"/>
    </location>
</feature>
<gene>
    <name evidence="2" type="ORF">HCT46_00395</name>
</gene>
<comment type="caution">
    <text evidence="2">The sequence shown here is derived from an EMBL/GenBank/DDBJ whole genome shotgun (WGS) entry which is preliminary data.</text>
</comment>
<proteinExistence type="predicted"/>
<organism evidence="2 3">
    <name type="scientific">Entomospira nematocerorum</name>
    <dbReference type="NCBI Taxonomy" id="2719987"/>
    <lineage>
        <taxon>Bacteria</taxon>
        <taxon>Pseudomonadati</taxon>
        <taxon>Spirochaetota</taxon>
        <taxon>Spirochaetia</taxon>
        <taxon>Spirochaetales</taxon>
        <taxon>Spirochaetaceae</taxon>
        <taxon>Entomospira</taxon>
    </lineage>
</organism>
<sequence length="724" mass="84884">MGAREVYVQVSNLHQRDIREHIHHSLYRIDGIDSLDCDDRRHQIYFRIDEDKVSQQTIVDTIKNAGGHVVFLRSRYPYRALDVAWLYALLFANIIYFSLYIAYIHTSFWSSWRILIQGILLLLMLIGYFRIRRNLRVTNIRDESTLLSQYIFFGWMGLSVLYVVQLFIFDIYYIDMMLISIMHLWFLLHSIIAIVFMIYRWRVSEKTAGWIEAKIQLFAKFVIMEDRSTLQSATIIVRGDRFRLIANESILPVDAILCSSWCHVHTEGTRYAAVKGQKILAGSYIETMDSLFEASVDFSSSILMYEKCEYKYNSSTHHRLNSSIQGSFNIWFCWVGYLLFFLIAWFALQHYPSISPRVRWSGYSLVLLSLGLFWLPYWREIVRIVGYKIFQDDIARLGVVCDNANAFYRSKERKTFWIHLRAFPLVPDWRQAKIISETHVPLMESLLCEVVGEKHKNNLQQDQAKAEVICYEDGVDIIYDTERYRGTLLRGEELFIMHGMNQSDEVVNDNDSYHWYQFMNSANECIGYMVVPLILSDTIQELVKRAIDYNLIVVLAGDMSQHVLNNLARDVGVLETYGNCDDTRLGELLRKYMHKGESLITIMPPSFNQNNMGTKSTFFEVRELESKDQTALGNVAYFSKFDANRIVSFIYLLQNFDVYYRYLSKVLAFIVFLVYTVAIAYIIFTHQNLIELAVVVSIVGVLSIMSLHHFYIWYRRKAQRTVQK</sequence>
<feature type="transmembrane region" description="Helical" evidence="1">
    <location>
        <begin position="180"/>
        <end position="199"/>
    </location>
</feature>
<keyword evidence="1" id="KW-1133">Transmembrane helix</keyword>